<dbReference type="Proteomes" id="UP000326678">
    <property type="component" value="Chromosome Gxm1"/>
</dbReference>
<reference evidence="1 2" key="1">
    <citation type="submission" date="2019-10" db="EMBL/GenBank/DDBJ databases">
        <title>Genomic and transcriptomic insights into the perfect genentic adaptation of a filamentous nitrogen-fixing cyanobacterium to rice fields.</title>
        <authorList>
            <person name="Chen Z."/>
        </authorList>
    </citation>
    <scope>NUCLEOTIDE SEQUENCE [LARGE SCALE GENOMIC DNA]</scope>
    <source>
        <strain evidence="1">CCNUC1</strain>
    </source>
</reference>
<sequence length="38" mass="4490">MLGFVPQPNLQFFLQQFSLVTPLLALDVRTRYEKSNYD</sequence>
<dbReference type="EMBL" id="CP045226">
    <property type="protein sequence ID" value="QFS48275.1"/>
    <property type="molecule type" value="Genomic_DNA"/>
</dbReference>
<dbReference type="KEGG" id="nsh:GXM_05767"/>
<evidence type="ECO:0000313" key="1">
    <source>
        <dbReference type="EMBL" id="QFS48275.1"/>
    </source>
</evidence>
<protein>
    <submittedName>
        <fullName evidence="1">Uncharacterized protein</fullName>
    </submittedName>
</protein>
<keyword evidence="2" id="KW-1185">Reference proteome</keyword>
<organism evidence="1 2">
    <name type="scientific">Nostoc sphaeroides CCNUC1</name>
    <dbReference type="NCBI Taxonomy" id="2653204"/>
    <lineage>
        <taxon>Bacteria</taxon>
        <taxon>Bacillati</taxon>
        <taxon>Cyanobacteriota</taxon>
        <taxon>Cyanophyceae</taxon>
        <taxon>Nostocales</taxon>
        <taxon>Nostocaceae</taxon>
        <taxon>Nostoc</taxon>
    </lineage>
</organism>
<gene>
    <name evidence="1" type="ORF">GXM_05767</name>
</gene>
<proteinExistence type="predicted"/>
<dbReference type="AlphaFoldDB" id="A0A5P8W698"/>
<accession>A0A5P8W698</accession>
<name>A0A5P8W698_9NOSO</name>
<evidence type="ECO:0000313" key="2">
    <source>
        <dbReference type="Proteomes" id="UP000326678"/>
    </source>
</evidence>